<sequence length="132" mass="15241">MSDRFTHIIKGLKALGKTYSNKEMVKKMLNSLPTSWEPKVKVLEESKDLNSPSLDEPIGSLLTYAMKINYNAKETKEVPKKVGVAFKSKTYEKNEDSSNDDDEEMTMFAKKIQEIHEVQQRKTIPKEERTQE</sequence>
<evidence type="ECO:0000313" key="1">
    <source>
        <dbReference type="EMBL" id="KAH1114354.1"/>
    </source>
</evidence>
<accession>A0A9D3W6M1</accession>
<dbReference type="EMBL" id="JAIQCV010000003">
    <property type="protein sequence ID" value="KAH1114354.1"/>
    <property type="molecule type" value="Genomic_DNA"/>
</dbReference>
<proteinExistence type="predicted"/>
<gene>
    <name evidence="1" type="ORF">J1N35_007732</name>
</gene>
<dbReference type="AlphaFoldDB" id="A0A9D3W6M1"/>
<dbReference type="Proteomes" id="UP000828251">
    <property type="component" value="Unassembled WGS sequence"/>
</dbReference>
<keyword evidence="2" id="KW-1185">Reference proteome</keyword>
<reference evidence="1 2" key="1">
    <citation type="journal article" date="2021" name="Plant Biotechnol. J.">
        <title>Multi-omics assisted identification of the key and species-specific regulatory components of drought-tolerant mechanisms in Gossypium stocksii.</title>
        <authorList>
            <person name="Yu D."/>
            <person name="Ke L."/>
            <person name="Zhang D."/>
            <person name="Wu Y."/>
            <person name="Sun Y."/>
            <person name="Mei J."/>
            <person name="Sun J."/>
            <person name="Sun Y."/>
        </authorList>
    </citation>
    <scope>NUCLEOTIDE SEQUENCE [LARGE SCALE GENOMIC DNA]</scope>
    <source>
        <strain evidence="2">cv. E1</strain>
        <tissue evidence="1">Leaf</tissue>
    </source>
</reference>
<dbReference type="OrthoDB" id="1738629at2759"/>
<name>A0A9D3W6M1_9ROSI</name>
<protein>
    <recommendedName>
        <fullName evidence="3">UBN2 domain-containing protein</fullName>
    </recommendedName>
</protein>
<comment type="caution">
    <text evidence="1">The sequence shown here is derived from an EMBL/GenBank/DDBJ whole genome shotgun (WGS) entry which is preliminary data.</text>
</comment>
<evidence type="ECO:0008006" key="3">
    <source>
        <dbReference type="Google" id="ProtNLM"/>
    </source>
</evidence>
<organism evidence="1 2">
    <name type="scientific">Gossypium stocksii</name>
    <dbReference type="NCBI Taxonomy" id="47602"/>
    <lineage>
        <taxon>Eukaryota</taxon>
        <taxon>Viridiplantae</taxon>
        <taxon>Streptophyta</taxon>
        <taxon>Embryophyta</taxon>
        <taxon>Tracheophyta</taxon>
        <taxon>Spermatophyta</taxon>
        <taxon>Magnoliopsida</taxon>
        <taxon>eudicotyledons</taxon>
        <taxon>Gunneridae</taxon>
        <taxon>Pentapetalae</taxon>
        <taxon>rosids</taxon>
        <taxon>malvids</taxon>
        <taxon>Malvales</taxon>
        <taxon>Malvaceae</taxon>
        <taxon>Malvoideae</taxon>
        <taxon>Gossypium</taxon>
    </lineage>
</organism>
<evidence type="ECO:0000313" key="2">
    <source>
        <dbReference type="Proteomes" id="UP000828251"/>
    </source>
</evidence>
<dbReference type="Pfam" id="PF14223">
    <property type="entry name" value="Retrotran_gag_2"/>
    <property type="match status" value="1"/>
</dbReference>